<evidence type="ECO:0000313" key="2">
    <source>
        <dbReference type="EMBL" id="KNC90172.1"/>
    </source>
</evidence>
<dbReference type="Proteomes" id="UP000037393">
    <property type="component" value="Unassembled WGS sequence"/>
</dbReference>
<feature type="transmembrane region" description="Helical" evidence="1">
    <location>
        <begin position="57"/>
        <end position="80"/>
    </location>
</feature>
<keyword evidence="1" id="KW-1133">Transmembrane helix</keyword>
<accession>A0A0L0GMI0</accession>
<dbReference type="EMBL" id="JNGI01000155">
    <property type="protein sequence ID" value="KNC90172.1"/>
    <property type="molecule type" value="Genomic_DNA"/>
</dbReference>
<organism evidence="2 3">
    <name type="scientific">Trabulsiella odontotermitis</name>
    <dbReference type="NCBI Taxonomy" id="379893"/>
    <lineage>
        <taxon>Bacteria</taxon>
        <taxon>Pseudomonadati</taxon>
        <taxon>Pseudomonadota</taxon>
        <taxon>Gammaproteobacteria</taxon>
        <taxon>Enterobacterales</taxon>
        <taxon>Enterobacteriaceae</taxon>
        <taxon>Trabulsiella</taxon>
    </lineage>
</organism>
<evidence type="ECO:0000313" key="3">
    <source>
        <dbReference type="Proteomes" id="UP000037393"/>
    </source>
</evidence>
<gene>
    <name evidence="2" type="ORF">GM31_05205</name>
</gene>
<protein>
    <submittedName>
        <fullName evidence="2">Uncharacterized protein</fullName>
    </submittedName>
</protein>
<feature type="transmembrane region" description="Helical" evidence="1">
    <location>
        <begin position="21"/>
        <end position="41"/>
    </location>
</feature>
<proteinExistence type="predicted"/>
<dbReference type="RefSeq" id="WP_049857817.1">
    <property type="nucleotide sequence ID" value="NZ_JNGI01000155.1"/>
</dbReference>
<name>A0A0L0GMI0_9ENTR</name>
<dbReference type="Pfam" id="PF06836">
    <property type="entry name" value="DUF1240"/>
    <property type="match status" value="1"/>
</dbReference>
<sequence length="113" mass="13221">MDDFISLIKMEAVISYNKTCLLMSGIPMLSYFVLLTFFYLFSEKIFKHLQKLMDSSYFILLMIIPIPVGYISTIIIPFILMANSYTNCPQENLSSYYVKDVALCEKIKRRDLF</sequence>
<dbReference type="AlphaFoldDB" id="A0A0L0GMI0"/>
<evidence type="ECO:0000256" key="1">
    <source>
        <dbReference type="SAM" id="Phobius"/>
    </source>
</evidence>
<comment type="caution">
    <text evidence="2">The sequence shown here is derived from an EMBL/GenBank/DDBJ whole genome shotgun (WGS) entry which is preliminary data.</text>
</comment>
<keyword evidence="3" id="KW-1185">Reference proteome</keyword>
<keyword evidence="1" id="KW-0812">Transmembrane</keyword>
<dbReference type="PATRIC" id="fig|379893.4.peg.1062"/>
<dbReference type="InterPro" id="IPR010665">
    <property type="entry name" value="DUF1240"/>
</dbReference>
<reference evidence="2 3" key="1">
    <citation type="journal article" date="2015" name="Appl. Environ. Microbiol.">
        <title>The Enterobacterium Trabulsiella odontotermitis Presents Novel Adaptations Related to Its Association with Fungus-Growing Termites.</title>
        <authorList>
            <person name="Sapountzis P."/>
            <person name="Gruntjes T."/>
            <person name="Otani S."/>
            <person name="Estevez J."/>
            <person name="da Costa R.R."/>
            <person name="Plunkett G.3rd."/>
            <person name="Perna N.T."/>
            <person name="Poulsen M."/>
        </authorList>
    </citation>
    <scope>NUCLEOTIDE SEQUENCE [LARGE SCALE GENOMIC DNA]</scope>
    <source>
        <strain evidence="2 3">12</strain>
    </source>
</reference>
<keyword evidence="1" id="KW-0472">Membrane</keyword>
<dbReference type="OrthoDB" id="6630350at2"/>